<evidence type="ECO:0000313" key="2">
    <source>
        <dbReference type="EMBL" id="KAK8863028.1"/>
    </source>
</evidence>
<name>A0ABR2IHI4_9PEZI</name>
<gene>
    <name evidence="2" type="ORF">PGQ11_009263</name>
</gene>
<evidence type="ECO:0000313" key="3">
    <source>
        <dbReference type="Proteomes" id="UP001390339"/>
    </source>
</evidence>
<sequence>MHPMETNTESTSRHSGSERSERSESSEIGEGADASDWCTDEETTSPEGSVDEASDSEWWTDDEEISDARRWQRSRDKLWIIPRKWDENKWTYAED</sequence>
<dbReference type="EMBL" id="JAPCWZ010000005">
    <property type="protein sequence ID" value="KAK8863028.1"/>
    <property type="molecule type" value="Genomic_DNA"/>
</dbReference>
<keyword evidence="3" id="KW-1185">Reference proteome</keyword>
<evidence type="ECO:0000256" key="1">
    <source>
        <dbReference type="SAM" id="MobiDB-lite"/>
    </source>
</evidence>
<comment type="caution">
    <text evidence="2">The sequence shown here is derived from an EMBL/GenBank/DDBJ whole genome shotgun (WGS) entry which is preliminary data.</text>
</comment>
<proteinExistence type="predicted"/>
<dbReference type="Proteomes" id="UP001390339">
    <property type="component" value="Unassembled WGS sequence"/>
</dbReference>
<reference evidence="2 3" key="1">
    <citation type="journal article" date="2024" name="IMA Fungus">
        <title>Apiospora arundinis, a panoply of carbohydrate-active enzymes and secondary metabolites.</title>
        <authorList>
            <person name="Sorensen T."/>
            <person name="Petersen C."/>
            <person name="Muurmann A.T."/>
            <person name="Christiansen J.V."/>
            <person name="Brundto M.L."/>
            <person name="Overgaard C.K."/>
            <person name="Boysen A.T."/>
            <person name="Wollenberg R.D."/>
            <person name="Larsen T.O."/>
            <person name="Sorensen J.L."/>
            <person name="Nielsen K.L."/>
            <person name="Sondergaard T.E."/>
        </authorList>
    </citation>
    <scope>NUCLEOTIDE SEQUENCE [LARGE SCALE GENOMIC DNA]</scope>
    <source>
        <strain evidence="2 3">AAU 773</strain>
    </source>
</reference>
<feature type="compositionally biased region" description="Acidic residues" evidence="1">
    <location>
        <begin position="38"/>
        <end position="65"/>
    </location>
</feature>
<protein>
    <submittedName>
        <fullName evidence="2">Uncharacterized protein</fullName>
    </submittedName>
</protein>
<organism evidence="2 3">
    <name type="scientific">Apiospora arundinis</name>
    <dbReference type="NCBI Taxonomy" id="335852"/>
    <lineage>
        <taxon>Eukaryota</taxon>
        <taxon>Fungi</taxon>
        <taxon>Dikarya</taxon>
        <taxon>Ascomycota</taxon>
        <taxon>Pezizomycotina</taxon>
        <taxon>Sordariomycetes</taxon>
        <taxon>Xylariomycetidae</taxon>
        <taxon>Amphisphaeriales</taxon>
        <taxon>Apiosporaceae</taxon>
        <taxon>Apiospora</taxon>
    </lineage>
</organism>
<feature type="compositionally biased region" description="Basic and acidic residues" evidence="1">
    <location>
        <begin position="11"/>
        <end position="25"/>
    </location>
</feature>
<accession>A0ABR2IHI4</accession>
<feature type="region of interest" description="Disordered" evidence="1">
    <location>
        <begin position="1"/>
        <end position="66"/>
    </location>
</feature>